<feature type="region of interest" description="Disordered" evidence="1">
    <location>
        <begin position="507"/>
        <end position="526"/>
    </location>
</feature>
<name>A0A1Z5JX35_FISSO</name>
<dbReference type="OrthoDB" id="47694at2759"/>
<feature type="compositionally biased region" description="Basic and acidic residues" evidence="1">
    <location>
        <begin position="1174"/>
        <end position="1191"/>
    </location>
</feature>
<feature type="region of interest" description="Disordered" evidence="1">
    <location>
        <begin position="184"/>
        <end position="205"/>
    </location>
</feature>
<dbReference type="CDD" id="cd09272">
    <property type="entry name" value="RNase_HI_RT_Ty1"/>
    <property type="match status" value="1"/>
</dbReference>
<reference evidence="3 4" key="1">
    <citation type="journal article" date="2015" name="Plant Cell">
        <title>Oil accumulation by the oleaginous diatom Fistulifera solaris as revealed by the genome and transcriptome.</title>
        <authorList>
            <person name="Tanaka T."/>
            <person name="Maeda Y."/>
            <person name="Veluchamy A."/>
            <person name="Tanaka M."/>
            <person name="Abida H."/>
            <person name="Marechal E."/>
            <person name="Bowler C."/>
            <person name="Muto M."/>
            <person name="Sunaga Y."/>
            <person name="Tanaka M."/>
            <person name="Yoshino T."/>
            <person name="Taniguchi T."/>
            <person name="Fukuda Y."/>
            <person name="Nemoto M."/>
            <person name="Matsumoto M."/>
            <person name="Wong P.S."/>
            <person name="Aburatani S."/>
            <person name="Fujibuchi W."/>
        </authorList>
    </citation>
    <scope>NUCLEOTIDE SEQUENCE [LARGE SCALE GENOMIC DNA]</scope>
    <source>
        <strain evidence="3 4">JPCC DA0580</strain>
    </source>
</reference>
<comment type="caution">
    <text evidence="3">The sequence shown here is derived from an EMBL/GenBank/DDBJ whole genome shotgun (WGS) entry which is preliminary data.</text>
</comment>
<evidence type="ECO:0000313" key="4">
    <source>
        <dbReference type="Proteomes" id="UP000198406"/>
    </source>
</evidence>
<gene>
    <name evidence="3" type="ORF">FisN_2Lu134</name>
</gene>
<dbReference type="Pfam" id="PF07727">
    <property type="entry name" value="RVT_2"/>
    <property type="match status" value="1"/>
</dbReference>
<evidence type="ECO:0000256" key="1">
    <source>
        <dbReference type="SAM" id="MobiDB-lite"/>
    </source>
</evidence>
<dbReference type="InterPro" id="IPR036397">
    <property type="entry name" value="RNaseH_sf"/>
</dbReference>
<evidence type="ECO:0000313" key="3">
    <source>
        <dbReference type="EMBL" id="GAX18459.1"/>
    </source>
</evidence>
<evidence type="ECO:0000259" key="2">
    <source>
        <dbReference type="Pfam" id="PF07727"/>
    </source>
</evidence>
<dbReference type="GO" id="GO:0003676">
    <property type="term" value="F:nucleic acid binding"/>
    <property type="evidence" value="ECO:0007669"/>
    <property type="project" value="InterPro"/>
</dbReference>
<dbReference type="EMBL" id="BDSP01000130">
    <property type="protein sequence ID" value="GAX18459.1"/>
    <property type="molecule type" value="Genomic_DNA"/>
</dbReference>
<dbReference type="InterPro" id="IPR013103">
    <property type="entry name" value="RVT_2"/>
</dbReference>
<dbReference type="PANTHER" id="PTHR11439:SF483">
    <property type="entry name" value="PEPTIDE SYNTHASE GLIP-LIKE, PUTATIVE (AFU_ORTHOLOGUE AFUA_3G12920)-RELATED"/>
    <property type="match status" value="1"/>
</dbReference>
<organism evidence="3 4">
    <name type="scientific">Fistulifera solaris</name>
    <name type="common">Oleaginous diatom</name>
    <dbReference type="NCBI Taxonomy" id="1519565"/>
    <lineage>
        <taxon>Eukaryota</taxon>
        <taxon>Sar</taxon>
        <taxon>Stramenopiles</taxon>
        <taxon>Ochrophyta</taxon>
        <taxon>Bacillariophyta</taxon>
        <taxon>Bacillariophyceae</taxon>
        <taxon>Bacillariophycidae</taxon>
        <taxon>Naviculales</taxon>
        <taxon>Naviculaceae</taxon>
        <taxon>Fistulifera</taxon>
    </lineage>
</organism>
<dbReference type="SUPFAM" id="SSF53098">
    <property type="entry name" value="Ribonuclease H-like"/>
    <property type="match status" value="1"/>
</dbReference>
<dbReference type="Proteomes" id="UP000198406">
    <property type="component" value="Unassembled WGS sequence"/>
</dbReference>
<dbReference type="InParanoid" id="A0A1Z5JX35"/>
<feature type="region of interest" description="Disordered" evidence="1">
    <location>
        <begin position="555"/>
        <end position="586"/>
    </location>
</feature>
<accession>A0A1Z5JX35</accession>
<dbReference type="Gene3D" id="3.30.420.10">
    <property type="entry name" value="Ribonuclease H-like superfamily/Ribonuclease H"/>
    <property type="match status" value="1"/>
</dbReference>
<feature type="compositionally biased region" description="Basic and acidic residues" evidence="1">
    <location>
        <begin position="32"/>
        <end position="77"/>
    </location>
</feature>
<dbReference type="InterPro" id="IPR012337">
    <property type="entry name" value="RNaseH-like_sf"/>
</dbReference>
<feature type="compositionally biased region" description="Acidic residues" evidence="1">
    <location>
        <begin position="558"/>
        <end position="567"/>
    </location>
</feature>
<sequence>MGKNKKRIKTPDTTSGDDNDLSDQFETQNLDADGRSLDPDPGTKKGNESGDKEESKEEHVEVKAEDTGQSVKEEKPKELTPFQHIMFNVFESYKDDPLYKALVHNGMDTCVHLKFDNDPQYFTSISYVEKGDTITPIPGAIISFTRFYRFIKSLPPREFRNEAAFFGLTRDMWEEFRYKTHGEWNTPAEPTPDGYRTPPRMESPTKTALAPTKAQIFQKTKRNESAFMVLKHQNQWLDWYDSTRRHANNQDCSTVLDPDYVPDTDEDEELFKYQKRYMLAVFNTILKTEKSRQILNAHNDDQDAQAVFREVVEYYTNSANSELTAQDLLSKLMQARMLTDGKGIRYETYLLKFHDKLRYYDSLVPPSERLSDAMKKSLVINLIKGIPCLMNVRSGANIMGVGTGSSLTFDKYMEGLNLAALDHDDLYRGTGSSKGNKLMVYNHVLFGDVECDTGGLLSQDDTYEAYMATGQSGYFPKLTHEQWSKLTPEDRNVWDQLSDAGKSTIMHRMTTASKPPPPKRSEKYPGTLRKVNFNDTDLSSVSLGDVLNAYVHGRGDSYEEDEEEESPPIDVNQANTGTGHGKNEKYPAHPASFHQTLEKKTLPKTGENSTAKRGVHFSRLEANAVHTYSVSNHLLGDSKKSLIDRGANGGVAGEDMRLIRTVPDRFVDIQGIDNHQLPKVPIATVGGVVKTQVGERIAIFHQYAYTGRGVSIHSSGQLEHYGHKVDDRSVKVGGTQRILTHGGYTLPLVMMEENEWIGPPPPALEDTSNQNLFDEFGEYREYIEVHITDSVVATAIARVVANVVMSVPPFDPGEDYDRMDPVQDIVDRLIVADLETNPSVPPEAAFQSIDPPADASPLVLPEKETVDTDDPPLIADDFPKHVVTSQPDVKCKPIDMERVRPMLAYLGFDIIKETFARTTQFAREYNSPVLQKMFKSPHPALNVARRKEAIATDTIYSNTKALGSGVKHAQLFVGVDSYVIDIYPLKNQTQFASVLSDVIRERGAPTRLLSDQAKAEIADRVKDILRTLFIGDWQSEGGYQHQNFAERRIQDVKRICDIVMDRSGAPDDLWLECLLYVADILNHTYNRTLKDVPLRFLDGDTPDISPFIRFRFYEKVYYRVEHHSFPSDSREAMGYFVGVSKNVGHAMTFKILTMGTRRIIHRSAVRSALTTDDPNRRIELPGETYADRPTDTVDGEMAPPPDRNLVLNSRLELDGEHGSSRASVPILHPDELLGRSFLLDQEQPEGLRFRAKVVKIEDELAESEAMFERDRNRIRYRCLVNDGEREETLTYGQIMDYINRDTENPTVWKFRKIVDHQGPLVKGDPDFKDSPYNVKVEWENGEVTWVPLDKFAREAPVECAIYGKEHDLLYENGWRRFRAMAKKKDKIFERLVKQAKLRSYNTAPRYKYGIEIPRNFLHAILLDERNGNTKWMDATRLESESMHDYSTFRDCGHKDKVRPPEGYKKIRVHFVYDVKHDGRHKARLVADGHLTDIPLDSVYAGVVTLKGIRLVMFLAELNGLELYATDVGNAYLEAKTREKVYIIAGLEFGALEGHILVIYKALYGLRSSNYRWAERLADVLRELGFFPSKSEPDVWMRRCEDHYEYVAVYVDDLLIVSKQPMLIVEDLKLKYGFKLKGTGPVSFHLGMNFCRDATNVLSYSPTKYLERLFANYENLFGQKPRNYQSPLEPNDHPELDTTGFLDDEKTKMYQSLVGSLQWLVTIGRIDIFTAVMTLSAFRAQPRFGHLDRIKRIYGYLYKFRHSAIRVDVSEPDYSKLPAIVHDWDYSVYGDVEEQIPHDVPETLGKPVLTTTYVDANLYHDMVTGKSVTGILHMVNNTPYEWYSKKQATVETATYGSEFSAARTAVEQITDLRLTLQYLGVPVRKTSYLFGDNKSVVDSASLPGSKLHKRHTMLSYHRVREAIAAGMIEFHYIPGELNGADLLSKHWSYAKVWKTLLRPLLFLVGGKPSDDEEDNAMEA</sequence>
<proteinExistence type="predicted"/>
<feature type="domain" description="Reverse transcriptase Ty1/copia-type" evidence="2">
    <location>
        <begin position="1457"/>
        <end position="1672"/>
    </location>
</feature>
<dbReference type="PANTHER" id="PTHR11439">
    <property type="entry name" value="GAG-POL-RELATED RETROTRANSPOSON"/>
    <property type="match status" value="1"/>
</dbReference>
<feature type="region of interest" description="Disordered" evidence="1">
    <location>
        <begin position="1"/>
        <end position="77"/>
    </location>
</feature>
<protein>
    <recommendedName>
        <fullName evidence="2">Reverse transcriptase Ty1/copia-type domain-containing protein</fullName>
    </recommendedName>
</protein>
<feature type="region of interest" description="Disordered" evidence="1">
    <location>
        <begin position="1174"/>
        <end position="1200"/>
    </location>
</feature>
<keyword evidence="4" id="KW-1185">Reference proteome</keyword>